<evidence type="ECO:0000256" key="1">
    <source>
        <dbReference type="SAM" id="MobiDB-lite"/>
    </source>
</evidence>
<evidence type="ECO:0000313" key="2">
    <source>
        <dbReference type="EMBL" id="KXJ87072.1"/>
    </source>
</evidence>
<dbReference type="Proteomes" id="UP000070501">
    <property type="component" value="Unassembled WGS sequence"/>
</dbReference>
<dbReference type="AlphaFoldDB" id="A0A136IQ70"/>
<proteinExistence type="predicted"/>
<organism evidence="2 3">
    <name type="scientific">Microdochium bolleyi</name>
    <dbReference type="NCBI Taxonomy" id="196109"/>
    <lineage>
        <taxon>Eukaryota</taxon>
        <taxon>Fungi</taxon>
        <taxon>Dikarya</taxon>
        <taxon>Ascomycota</taxon>
        <taxon>Pezizomycotina</taxon>
        <taxon>Sordariomycetes</taxon>
        <taxon>Xylariomycetidae</taxon>
        <taxon>Xylariales</taxon>
        <taxon>Microdochiaceae</taxon>
        <taxon>Microdochium</taxon>
    </lineage>
</organism>
<evidence type="ECO:0008006" key="4">
    <source>
        <dbReference type="Google" id="ProtNLM"/>
    </source>
</evidence>
<dbReference type="OrthoDB" id="5333491at2759"/>
<gene>
    <name evidence="2" type="ORF">Micbo1qcDRAFT_179324</name>
</gene>
<reference evidence="3" key="1">
    <citation type="submission" date="2016-02" db="EMBL/GenBank/DDBJ databases">
        <title>Draft genome sequence of Microdochium bolleyi, a fungal endophyte of beachgrass.</title>
        <authorList>
            <consortium name="DOE Joint Genome Institute"/>
            <person name="David A.S."/>
            <person name="May G."/>
            <person name="Haridas S."/>
            <person name="Lim J."/>
            <person name="Wang M."/>
            <person name="Labutti K."/>
            <person name="Lipzen A."/>
            <person name="Barry K."/>
            <person name="Grigoriev I.V."/>
        </authorList>
    </citation>
    <scope>NUCLEOTIDE SEQUENCE [LARGE SCALE GENOMIC DNA]</scope>
    <source>
        <strain evidence="3">J235TASD1</strain>
    </source>
</reference>
<evidence type="ECO:0000313" key="3">
    <source>
        <dbReference type="Proteomes" id="UP000070501"/>
    </source>
</evidence>
<dbReference type="InParanoid" id="A0A136IQ70"/>
<sequence>MTPSLPGHARAWDRKSAGFIVILCTQSFPFVGMDSFPQEILDTIALHLRDDKPACLALVTVSHKWQVTTERLVFRELNVKSTELDLFKSYVHDNPHRRASVRTIDFFVVLPAYSDVERRLFEDEDDRQINNEAFSTAVHNLFALLQHWGVATAGEGVGGSTGALMMVLMDMYSSSDHSFLIRSSKDCDINLSRAVRRSGDLLDPAMRQYQNGVRSDPIVDLHSWRYMYSHVKLLRASELPLVPAIGVFSKVATNRHVSDHSLVLMAASMPNLRRVTWRFNSWDIRYLTLWREERHLLTEAITEHLHKLRKLESVAILMSGTHIWPSRFFQGDLNPVRDATTSDSGNYDLLSDACRRALSTLPLLRRLWILGHFDAALFSPPQVDRRQALDGCWPSLERLEVGLESRKPGGGGYFLMTGKSAADQSFATATESPPGHHRRPGHGEQQPSQAQRDEYQALRESEVDNLDRETHMPWPQPFRDGVVIADHDGALSGMLASFARACASCSMPRLQQASMIVRIPASTPSNDDLDRPVKHRCDWGVWYASAGVVPCSRETWRFRDQTFYEDAHRRRLLWDTQDWYPSEDLQEIFSRVGTADDQYDILLVVLLDGHQHHGNDNEEGSEYVLTLQYH</sequence>
<name>A0A136IQ70_9PEZI</name>
<accession>A0A136IQ70</accession>
<dbReference type="EMBL" id="KQ964264">
    <property type="protein sequence ID" value="KXJ87072.1"/>
    <property type="molecule type" value="Genomic_DNA"/>
</dbReference>
<dbReference type="STRING" id="196109.A0A136IQ70"/>
<keyword evidence="3" id="KW-1185">Reference proteome</keyword>
<protein>
    <recommendedName>
        <fullName evidence="4">F-box domain-containing protein</fullName>
    </recommendedName>
</protein>
<feature type="region of interest" description="Disordered" evidence="1">
    <location>
        <begin position="425"/>
        <end position="455"/>
    </location>
</feature>